<feature type="transmembrane region" description="Helical" evidence="6">
    <location>
        <begin position="794"/>
        <end position="814"/>
    </location>
</feature>
<evidence type="ECO:0000256" key="4">
    <source>
        <dbReference type="ARBA" id="ARBA00022777"/>
    </source>
</evidence>
<feature type="domain" description="Histidine kinase" evidence="7">
    <location>
        <begin position="855"/>
        <end position="1076"/>
    </location>
</feature>
<dbReference type="RefSeq" id="WP_153971318.1">
    <property type="nucleotide sequence ID" value="NZ_JACRWE010000003.1"/>
</dbReference>
<dbReference type="PROSITE" id="PS50109">
    <property type="entry name" value="HIS_KIN"/>
    <property type="match status" value="1"/>
</dbReference>
<dbReference type="EC" id="2.7.13.3" evidence="2"/>
<gene>
    <name evidence="8" type="ORF">H8923_08335</name>
</gene>
<evidence type="ECO:0000313" key="9">
    <source>
        <dbReference type="Proteomes" id="UP000609849"/>
    </source>
</evidence>
<dbReference type="CDD" id="cd00082">
    <property type="entry name" value="HisKA"/>
    <property type="match status" value="1"/>
</dbReference>
<keyword evidence="3" id="KW-0597">Phosphoprotein</keyword>
<dbReference type="SUPFAM" id="SSF47384">
    <property type="entry name" value="Homodimeric domain of signal transducing histidine kinase"/>
    <property type="match status" value="1"/>
</dbReference>
<dbReference type="InterPro" id="IPR011110">
    <property type="entry name" value="Reg_prop"/>
</dbReference>
<keyword evidence="6" id="KW-1133">Transmembrane helix</keyword>
<protein>
    <recommendedName>
        <fullName evidence="2">histidine kinase</fullName>
        <ecNumber evidence="2">2.7.13.3</ecNumber>
    </recommendedName>
</protein>
<dbReference type="InterPro" id="IPR036097">
    <property type="entry name" value="HisK_dim/P_sf"/>
</dbReference>
<sequence>MKNKLAIIIGVICFLIIISAPTRVLASEVSKINFEKLSVDEDLSNENVTSIFQDRKGYIWIGTFDGLNRYDGENIKVYNCDINNENTLSSTYITALEEDDCGNMWIGTDHGLDILNKDTDKVIRLRYMEHDKYRLGELRITSLLNSNYEDNIMWVGTENGLMKINIKSLEVKAFYHDEDDINSLTNSSITCLEEYKDGSIWVGTKYGVNVIRKDLSINQDTLHIYDEKSYIYNIEIDDLNKVWISTKGGILIYDINKLSDIVWIIDNEGVKQYSIKEKRIEMFAANKKPNNIDNNNFVLSDSQNNIWISSSNGIIKYSQDTLNYEIFNKDMNSEYKLTSNSISCFYEDRNGTIWIGTDKGVCILNYNKQFNYSDKDKNIVSILEDDKYLWVATKFDGIYIYDKSGKYVDRLYNINDELSLSNKYIKNLFKIGDRFIVIVTNKETISFDTENFSYQQHILKDGYSNELNYIYDDGEFIWVSATNGFYSQKIYTEERTYYNNNLNKFNITPYHISYILPDKNDDNIIWLGGVNIGLVKFHKENGVIKRYKHDFSSENSLINNYINCMIFDDLGNLWIGTNIGLSKLDIKTEKFTSYTTAEGLSNNFINSILIDDSDNLWISTNNGLNKFNIETEKIVKFSKMDGLQGYQFNLNSSFKQKNGIMIFGSTNGITYFNPDEIVKSKAVDEKVVIGDIYIGDNKVTYDGNELVLRYDDKNLYIDYFLPNYQNLNYITYEYMIEGIDSEWKFLDYRNYLDIESLESAKYTLKLRARDGHGNLTDETIMNIRVKQPIWKTPLAYLIYIIIGLALICYIINYVKILQHLVDQKTINLNKQLQENKRLSEEIIDKEKFKNNYFVNLSHELRTPINIIVSTVQLINAFTKDKVMTQEKTHEYMNMIIKSCDNLLKIIGDIIDSSKIETGEYKIYKKNNDIVYLAEETALNMSKFIEKKGISLVIDPYMEEKIISCDATEIERCIINLLGNAVKFTPEGGEIRLYIKEVEDYIEISVEDTGIGISKEDQDFIFKRFSQVEGTGATKASSSGIGLTLVKHIVELHGGYIRLESELNKGSKFTIGIPDVLECTEDNN</sequence>
<dbReference type="PANTHER" id="PTHR43547">
    <property type="entry name" value="TWO-COMPONENT HISTIDINE KINASE"/>
    <property type="match status" value="1"/>
</dbReference>
<evidence type="ECO:0000256" key="3">
    <source>
        <dbReference type="ARBA" id="ARBA00022553"/>
    </source>
</evidence>
<dbReference type="PRINTS" id="PR00344">
    <property type="entry name" value="BCTRLSENSOR"/>
</dbReference>
<dbReference type="Gene3D" id="1.10.287.130">
    <property type="match status" value="1"/>
</dbReference>
<keyword evidence="4" id="KW-0808">Transferase</keyword>
<keyword evidence="4" id="KW-0418">Kinase</keyword>
<proteinExistence type="predicted"/>
<dbReference type="CDD" id="cd16922">
    <property type="entry name" value="HATPase_EvgS-ArcB-TorS-like"/>
    <property type="match status" value="1"/>
</dbReference>
<dbReference type="InterPro" id="IPR003661">
    <property type="entry name" value="HisK_dim/P_dom"/>
</dbReference>
<dbReference type="Gene3D" id="2.130.10.10">
    <property type="entry name" value="YVTN repeat-like/Quinoprotein amine dehydrogenase"/>
    <property type="match status" value="3"/>
</dbReference>
<dbReference type="SMART" id="SM00387">
    <property type="entry name" value="HATPase_c"/>
    <property type="match status" value="1"/>
</dbReference>
<evidence type="ECO:0000259" key="7">
    <source>
        <dbReference type="PROSITE" id="PS50109"/>
    </source>
</evidence>
<keyword evidence="6" id="KW-0472">Membrane</keyword>
<dbReference type="Pfam" id="PF07494">
    <property type="entry name" value="Reg_prop"/>
    <property type="match status" value="6"/>
</dbReference>
<evidence type="ECO:0000256" key="2">
    <source>
        <dbReference type="ARBA" id="ARBA00012438"/>
    </source>
</evidence>
<dbReference type="EMBL" id="JACRWE010000003">
    <property type="protein sequence ID" value="MBC5996766.1"/>
    <property type="molecule type" value="Genomic_DNA"/>
</dbReference>
<keyword evidence="5" id="KW-0902">Two-component regulatory system</keyword>
<dbReference type="InterPro" id="IPR011123">
    <property type="entry name" value="Y_Y_Y"/>
</dbReference>
<dbReference type="SMART" id="SM00388">
    <property type="entry name" value="HisKA"/>
    <property type="match status" value="1"/>
</dbReference>
<organism evidence="8 9">
    <name type="scientific">Romboutsia faecis</name>
    <dbReference type="NCBI Taxonomy" id="2764597"/>
    <lineage>
        <taxon>Bacteria</taxon>
        <taxon>Bacillati</taxon>
        <taxon>Bacillota</taxon>
        <taxon>Clostridia</taxon>
        <taxon>Peptostreptococcales</taxon>
        <taxon>Peptostreptococcaceae</taxon>
        <taxon>Romboutsia</taxon>
    </lineage>
</organism>
<dbReference type="Gene3D" id="3.30.565.10">
    <property type="entry name" value="Histidine kinase-like ATPase, C-terminal domain"/>
    <property type="match status" value="1"/>
</dbReference>
<comment type="catalytic activity">
    <reaction evidence="1">
        <text>ATP + protein L-histidine = ADP + protein N-phospho-L-histidine.</text>
        <dbReference type="EC" id="2.7.13.3"/>
    </reaction>
</comment>
<dbReference type="SUPFAM" id="SSF63829">
    <property type="entry name" value="Calcium-dependent phosphotriesterase"/>
    <property type="match status" value="2"/>
</dbReference>
<dbReference type="Pfam" id="PF07495">
    <property type="entry name" value="Y_Y_Y"/>
    <property type="match status" value="1"/>
</dbReference>
<evidence type="ECO:0000313" key="8">
    <source>
        <dbReference type="EMBL" id="MBC5996766.1"/>
    </source>
</evidence>
<dbReference type="Pfam" id="PF02518">
    <property type="entry name" value="HATPase_c"/>
    <property type="match status" value="1"/>
</dbReference>
<dbReference type="SUPFAM" id="SSF55874">
    <property type="entry name" value="ATPase domain of HSP90 chaperone/DNA topoisomerase II/histidine kinase"/>
    <property type="match status" value="1"/>
</dbReference>
<dbReference type="PANTHER" id="PTHR43547:SF2">
    <property type="entry name" value="HYBRID SIGNAL TRANSDUCTION HISTIDINE KINASE C"/>
    <property type="match status" value="1"/>
</dbReference>
<evidence type="ECO:0000256" key="5">
    <source>
        <dbReference type="ARBA" id="ARBA00023012"/>
    </source>
</evidence>
<accession>A0ABR7JPB8</accession>
<dbReference type="Gene3D" id="2.60.40.10">
    <property type="entry name" value="Immunoglobulins"/>
    <property type="match status" value="1"/>
</dbReference>
<dbReference type="Proteomes" id="UP000609849">
    <property type="component" value="Unassembled WGS sequence"/>
</dbReference>
<comment type="caution">
    <text evidence="8">The sequence shown here is derived from an EMBL/GenBank/DDBJ whole genome shotgun (WGS) entry which is preliminary data.</text>
</comment>
<dbReference type="InterPro" id="IPR013783">
    <property type="entry name" value="Ig-like_fold"/>
</dbReference>
<dbReference type="InterPro" id="IPR005467">
    <property type="entry name" value="His_kinase_dom"/>
</dbReference>
<dbReference type="InterPro" id="IPR036890">
    <property type="entry name" value="HATPase_C_sf"/>
</dbReference>
<dbReference type="InterPro" id="IPR004358">
    <property type="entry name" value="Sig_transdc_His_kin-like_C"/>
</dbReference>
<evidence type="ECO:0000256" key="1">
    <source>
        <dbReference type="ARBA" id="ARBA00000085"/>
    </source>
</evidence>
<dbReference type="InterPro" id="IPR003594">
    <property type="entry name" value="HATPase_dom"/>
</dbReference>
<dbReference type="Pfam" id="PF00512">
    <property type="entry name" value="HisKA"/>
    <property type="match status" value="1"/>
</dbReference>
<reference evidence="8 9" key="1">
    <citation type="submission" date="2020-08" db="EMBL/GenBank/DDBJ databases">
        <authorList>
            <person name="Liu C."/>
            <person name="Sun Q."/>
        </authorList>
    </citation>
    <scope>NUCLEOTIDE SEQUENCE [LARGE SCALE GENOMIC DNA]</scope>
    <source>
        <strain evidence="8 9">NSJ-18</strain>
    </source>
</reference>
<evidence type="ECO:0000256" key="6">
    <source>
        <dbReference type="SAM" id="Phobius"/>
    </source>
</evidence>
<keyword evidence="9" id="KW-1185">Reference proteome</keyword>
<name>A0ABR7JPB8_9FIRM</name>
<keyword evidence="6" id="KW-0812">Transmembrane</keyword>
<dbReference type="InterPro" id="IPR015943">
    <property type="entry name" value="WD40/YVTN_repeat-like_dom_sf"/>
</dbReference>